<feature type="domain" description="RNA-binding S4" evidence="2">
    <location>
        <begin position="170"/>
        <end position="227"/>
    </location>
</feature>
<dbReference type="InterPro" id="IPR002942">
    <property type="entry name" value="S4_RNA-bd"/>
</dbReference>
<dbReference type="SMART" id="SM00363">
    <property type="entry name" value="S4"/>
    <property type="match status" value="1"/>
</dbReference>
<dbReference type="Pfam" id="PF17774">
    <property type="entry name" value="YlmH_RBD"/>
    <property type="match status" value="1"/>
</dbReference>
<dbReference type="SUPFAM" id="SSF55174">
    <property type="entry name" value="Alpha-L RNA-binding motif"/>
    <property type="match status" value="1"/>
</dbReference>
<accession>A0A9D0Z0A0</accession>
<gene>
    <name evidence="3" type="ORF">IAA66_10875</name>
</gene>
<proteinExistence type="predicted"/>
<sequence length="245" mass="26030">MRADPACQKRLEELARRASGTGRPQLAGFLSPAEQAQAELCARRAGVALFLEGGTPDAERRVAAFADADWTPTWPIAALQIAWNARQGSPGHRDLLGSLLALGVDRSVLGDIFPGEGEARAYVLERVAAYLAENLTRVGGTAVSARVCEEALAPPAAAAGEARRRTVASLRLDAVLGAAWDLSRGKAAELVASGRVQVDYLPELRPDRHLHEGAVLSVRGLGRAKIAEIGGKTKKDRVGVMLLRF</sequence>
<dbReference type="InterPro" id="IPR012677">
    <property type="entry name" value="Nucleotide-bd_a/b_plait_sf"/>
</dbReference>
<evidence type="ECO:0000259" key="2">
    <source>
        <dbReference type="SMART" id="SM00363"/>
    </source>
</evidence>
<dbReference type="AlphaFoldDB" id="A0A9D0Z0A0"/>
<name>A0A9D0Z0A0_9FIRM</name>
<dbReference type="CDD" id="cd00165">
    <property type="entry name" value="S4"/>
    <property type="match status" value="1"/>
</dbReference>
<evidence type="ECO:0000256" key="1">
    <source>
        <dbReference type="PROSITE-ProRule" id="PRU00182"/>
    </source>
</evidence>
<organism evidence="3 4">
    <name type="scientific">Candidatus Avichristensenella intestinipullorum</name>
    <dbReference type="NCBI Taxonomy" id="2840693"/>
    <lineage>
        <taxon>Bacteria</taxon>
        <taxon>Bacillati</taxon>
        <taxon>Bacillota</taxon>
        <taxon>Clostridia</taxon>
        <taxon>Candidatus Avichristensenella</taxon>
    </lineage>
</organism>
<comment type="caution">
    <text evidence="3">The sequence shown here is derived from an EMBL/GenBank/DDBJ whole genome shotgun (WGS) entry which is preliminary data.</text>
</comment>
<dbReference type="Gene3D" id="3.30.1370.160">
    <property type="match status" value="1"/>
</dbReference>
<dbReference type="PROSITE" id="PS50889">
    <property type="entry name" value="S4"/>
    <property type="match status" value="1"/>
</dbReference>
<dbReference type="EMBL" id="DVFI01000151">
    <property type="protein sequence ID" value="HIQ64063.1"/>
    <property type="molecule type" value="Genomic_DNA"/>
</dbReference>
<dbReference type="InterPro" id="IPR040591">
    <property type="entry name" value="RqcP2_RBD"/>
</dbReference>
<dbReference type="GO" id="GO:0003723">
    <property type="term" value="F:RNA binding"/>
    <property type="evidence" value="ECO:0007669"/>
    <property type="project" value="UniProtKB-KW"/>
</dbReference>
<reference evidence="3" key="2">
    <citation type="journal article" date="2021" name="PeerJ">
        <title>Extensive microbial diversity within the chicken gut microbiome revealed by metagenomics and culture.</title>
        <authorList>
            <person name="Gilroy R."/>
            <person name="Ravi A."/>
            <person name="Getino M."/>
            <person name="Pursley I."/>
            <person name="Horton D.L."/>
            <person name="Alikhan N.F."/>
            <person name="Baker D."/>
            <person name="Gharbi K."/>
            <person name="Hall N."/>
            <person name="Watson M."/>
            <person name="Adriaenssens E.M."/>
            <person name="Foster-Nyarko E."/>
            <person name="Jarju S."/>
            <person name="Secka A."/>
            <person name="Antonio M."/>
            <person name="Oren A."/>
            <person name="Chaudhuri R.R."/>
            <person name="La Ragione R."/>
            <person name="Hildebrand F."/>
            <person name="Pallen M.J."/>
        </authorList>
    </citation>
    <scope>NUCLEOTIDE SEQUENCE</scope>
    <source>
        <strain evidence="3">ChiHile30-977</strain>
    </source>
</reference>
<evidence type="ECO:0000313" key="3">
    <source>
        <dbReference type="EMBL" id="HIQ64063.1"/>
    </source>
</evidence>
<evidence type="ECO:0000313" key="4">
    <source>
        <dbReference type="Proteomes" id="UP000886819"/>
    </source>
</evidence>
<protein>
    <recommendedName>
        <fullName evidence="2">RNA-binding S4 domain-containing protein</fullName>
    </recommendedName>
</protein>
<reference evidence="3" key="1">
    <citation type="submission" date="2020-10" db="EMBL/GenBank/DDBJ databases">
        <authorList>
            <person name="Gilroy R."/>
        </authorList>
    </citation>
    <scope>NUCLEOTIDE SEQUENCE</scope>
    <source>
        <strain evidence="3">ChiHile30-977</strain>
    </source>
</reference>
<dbReference type="Proteomes" id="UP000886819">
    <property type="component" value="Unassembled WGS sequence"/>
</dbReference>
<keyword evidence="1" id="KW-0694">RNA-binding</keyword>
<dbReference type="Gene3D" id="3.30.70.330">
    <property type="match status" value="1"/>
</dbReference>